<sequence length="302" mass="35108">MSSVQQFCEDLSNIDLKDPNAKEMMMKKITQYDQNFAQINFHPTPSQLSQNYKRDISKIQLPQNGSEMEKQLKTQFIADGSIFGEYQSILRQAHVPAFVVPPPPPPKPEEQAAQIFLRLPYNYLDQNANTKNESNFIQQPQNQQLSQISNFLSTIQNQNQPNQNQNQQHQMQNPSAIQANILNNQQQMDLQMQINQTPNGLDSDFITNIKKTVNILGGIEDTVQIMKQSLQDYELQHQIERKIEKQPIFKNSTLMNPQKNTQSQINQQQYHPFERYMATEPLQIVQQSQKLRESKLQQNTHK</sequence>
<organism evidence="1 2">
    <name type="scientific">Paramecium primaurelia</name>
    <dbReference type="NCBI Taxonomy" id="5886"/>
    <lineage>
        <taxon>Eukaryota</taxon>
        <taxon>Sar</taxon>
        <taxon>Alveolata</taxon>
        <taxon>Ciliophora</taxon>
        <taxon>Intramacronucleata</taxon>
        <taxon>Oligohymenophorea</taxon>
        <taxon>Peniculida</taxon>
        <taxon>Parameciidae</taxon>
        <taxon>Paramecium</taxon>
    </lineage>
</organism>
<keyword evidence="2" id="KW-1185">Reference proteome</keyword>
<evidence type="ECO:0000313" key="1">
    <source>
        <dbReference type="EMBL" id="CAD8043871.1"/>
    </source>
</evidence>
<dbReference type="Proteomes" id="UP000688137">
    <property type="component" value="Unassembled WGS sequence"/>
</dbReference>
<name>A0A8S1JP59_PARPR</name>
<dbReference type="OMA" id="SVQQFCE"/>
<evidence type="ECO:0000313" key="2">
    <source>
        <dbReference type="Proteomes" id="UP000688137"/>
    </source>
</evidence>
<dbReference type="EMBL" id="CAJJDM010000002">
    <property type="protein sequence ID" value="CAD8043871.1"/>
    <property type="molecule type" value="Genomic_DNA"/>
</dbReference>
<accession>A0A8S1JP59</accession>
<proteinExistence type="predicted"/>
<dbReference type="AlphaFoldDB" id="A0A8S1JP59"/>
<gene>
    <name evidence="1" type="ORF">PPRIM_AZ9-3.1.T0050526</name>
</gene>
<reference evidence="1" key="1">
    <citation type="submission" date="2021-01" db="EMBL/GenBank/DDBJ databases">
        <authorList>
            <consortium name="Genoscope - CEA"/>
            <person name="William W."/>
        </authorList>
    </citation>
    <scope>NUCLEOTIDE SEQUENCE</scope>
</reference>
<comment type="caution">
    <text evidence="1">The sequence shown here is derived from an EMBL/GenBank/DDBJ whole genome shotgun (WGS) entry which is preliminary data.</text>
</comment>
<protein>
    <submittedName>
        <fullName evidence="1">Uncharacterized protein</fullName>
    </submittedName>
</protein>